<dbReference type="PANTHER" id="PTHR10408:SF23">
    <property type="entry name" value="STEROL O-ACYLTRANSFERASE 1-RELATED"/>
    <property type="match status" value="1"/>
</dbReference>
<evidence type="ECO:0000313" key="13">
    <source>
        <dbReference type="EMBL" id="CCD34859.1"/>
    </source>
</evidence>
<feature type="compositionally biased region" description="Polar residues" evidence="11">
    <location>
        <begin position="104"/>
        <end position="115"/>
    </location>
</feature>
<evidence type="ECO:0000256" key="8">
    <source>
        <dbReference type="ARBA" id="ARBA00023315"/>
    </source>
</evidence>
<feature type="compositionally biased region" description="Acidic residues" evidence="11">
    <location>
        <begin position="141"/>
        <end position="151"/>
    </location>
</feature>
<evidence type="ECO:0000256" key="6">
    <source>
        <dbReference type="ARBA" id="ARBA00022989"/>
    </source>
</evidence>
<comment type="subcellular location">
    <subcellularLocation>
        <location evidence="1">Endoplasmic reticulum membrane</location>
        <topology evidence="1">Multi-pass membrane protein</topology>
    </subcellularLocation>
</comment>
<evidence type="ECO:0000256" key="11">
    <source>
        <dbReference type="SAM" id="MobiDB-lite"/>
    </source>
</evidence>
<dbReference type="HOGENOM" id="CLU_018190_2_1_1"/>
<evidence type="ECO:0000256" key="2">
    <source>
        <dbReference type="ARBA" id="ARBA00009010"/>
    </source>
</evidence>
<feature type="transmembrane region" description="Helical" evidence="12">
    <location>
        <begin position="278"/>
        <end position="301"/>
    </location>
</feature>
<feature type="active site" evidence="10">
    <location>
        <position position="701"/>
    </location>
</feature>
<proteinExistence type="inferred from homology"/>
<comment type="function">
    <text evidence="9">Sterol O-acyltransferase that catalyzes the formation of stery esters.</text>
</comment>
<evidence type="ECO:0008006" key="15">
    <source>
        <dbReference type="Google" id="ProtNLM"/>
    </source>
</evidence>
<dbReference type="InParanoid" id="G2YCN0"/>
<dbReference type="Pfam" id="PF03062">
    <property type="entry name" value="MBOAT"/>
    <property type="match status" value="1"/>
</dbReference>
<reference evidence="14" key="1">
    <citation type="journal article" date="2011" name="PLoS Genet.">
        <title>Genomic analysis of the necrotrophic fungal pathogens Sclerotinia sclerotiorum and Botrytis cinerea.</title>
        <authorList>
            <person name="Amselem J."/>
            <person name="Cuomo C.A."/>
            <person name="van Kan J.A."/>
            <person name="Viaud M."/>
            <person name="Benito E.P."/>
            <person name="Couloux A."/>
            <person name="Coutinho P.M."/>
            <person name="de Vries R.P."/>
            <person name="Dyer P.S."/>
            <person name="Fillinger S."/>
            <person name="Fournier E."/>
            <person name="Gout L."/>
            <person name="Hahn M."/>
            <person name="Kohn L."/>
            <person name="Lapalu N."/>
            <person name="Plummer K.M."/>
            <person name="Pradier J.M."/>
            <person name="Quevillon E."/>
            <person name="Sharon A."/>
            <person name="Simon A."/>
            <person name="ten Have A."/>
            <person name="Tudzynski B."/>
            <person name="Tudzynski P."/>
            <person name="Wincker P."/>
            <person name="Andrew M."/>
            <person name="Anthouard V."/>
            <person name="Beever R.E."/>
            <person name="Beffa R."/>
            <person name="Benoit I."/>
            <person name="Bouzid O."/>
            <person name="Brault B."/>
            <person name="Chen Z."/>
            <person name="Choquer M."/>
            <person name="Collemare J."/>
            <person name="Cotton P."/>
            <person name="Danchin E.G."/>
            <person name="Da Silva C."/>
            <person name="Gautier A."/>
            <person name="Giraud C."/>
            <person name="Giraud T."/>
            <person name="Gonzalez C."/>
            <person name="Grossetete S."/>
            <person name="Guldener U."/>
            <person name="Henrissat B."/>
            <person name="Howlett B.J."/>
            <person name="Kodira C."/>
            <person name="Kretschmer M."/>
            <person name="Lappartient A."/>
            <person name="Leroch M."/>
            <person name="Levis C."/>
            <person name="Mauceli E."/>
            <person name="Neuveglise C."/>
            <person name="Oeser B."/>
            <person name="Pearson M."/>
            <person name="Poulain J."/>
            <person name="Poussereau N."/>
            <person name="Quesneville H."/>
            <person name="Rascle C."/>
            <person name="Schumacher J."/>
            <person name="Segurens B."/>
            <person name="Sexton A."/>
            <person name="Silva E."/>
            <person name="Sirven C."/>
            <person name="Soanes D.M."/>
            <person name="Talbot N.J."/>
            <person name="Templeton M."/>
            <person name="Yandava C."/>
            <person name="Yarden O."/>
            <person name="Zeng Q."/>
            <person name="Rollins J.A."/>
            <person name="Lebrun M.H."/>
            <person name="Dickman M."/>
        </authorList>
    </citation>
    <scope>NUCLEOTIDE SEQUENCE [LARGE SCALE GENOMIC DNA]</scope>
    <source>
        <strain evidence="14">T4</strain>
    </source>
</reference>
<evidence type="ECO:0000256" key="10">
    <source>
        <dbReference type="PIRSR" id="PIRSR000439-1"/>
    </source>
</evidence>
<feature type="transmembrane region" description="Helical" evidence="12">
    <location>
        <begin position="689"/>
        <end position="709"/>
    </location>
</feature>
<evidence type="ECO:0000256" key="3">
    <source>
        <dbReference type="ARBA" id="ARBA00022679"/>
    </source>
</evidence>
<organism evidence="13 14">
    <name type="scientific">Botryotinia fuckeliana (strain T4)</name>
    <name type="common">Noble rot fungus</name>
    <name type="synonym">Botrytis cinerea</name>
    <dbReference type="NCBI Taxonomy" id="999810"/>
    <lineage>
        <taxon>Eukaryota</taxon>
        <taxon>Fungi</taxon>
        <taxon>Dikarya</taxon>
        <taxon>Ascomycota</taxon>
        <taxon>Pezizomycotina</taxon>
        <taxon>Leotiomycetes</taxon>
        <taxon>Helotiales</taxon>
        <taxon>Sclerotiniaceae</taxon>
        <taxon>Botrytis</taxon>
    </lineage>
</organism>
<evidence type="ECO:0000256" key="9">
    <source>
        <dbReference type="ARBA" id="ARBA00023568"/>
    </source>
</evidence>
<gene>
    <name evidence="13" type="ORF">BofuT4_P098350.1</name>
</gene>
<evidence type="ECO:0000256" key="7">
    <source>
        <dbReference type="ARBA" id="ARBA00023136"/>
    </source>
</evidence>
<evidence type="ECO:0000256" key="4">
    <source>
        <dbReference type="ARBA" id="ARBA00022692"/>
    </source>
</evidence>
<evidence type="ECO:0000313" key="14">
    <source>
        <dbReference type="Proteomes" id="UP000008177"/>
    </source>
</evidence>
<feature type="transmembrane region" description="Helical" evidence="12">
    <location>
        <begin position="322"/>
        <end position="346"/>
    </location>
</feature>
<dbReference type="GO" id="GO:0005789">
    <property type="term" value="C:endoplasmic reticulum membrane"/>
    <property type="evidence" value="ECO:0007669"/>
    <property type="project" value="UniProtKB-SubCell"/>
</dbReference>
<keyword evidence="3" id="KW-0808">Transferase</keyword>
<dbReference type="PANTHER" id="PTHR10408">
    <property type="entry name" value="STEROL O-ACYLTRANSFERASE"/>
    <property type="match status" value="1"/>
</dbReference>
<dbReference type="STRING" id="999810.G2YCN0"/>
<accession>G2YCN0</accession>
<dbReference type="GO" id="GO:0008204">
    <property type="term" value="P:ergosterol metabolic process"/>
    <property type="evidence" value="ECO:0007669"/>
    <property type="project" value="TreeGrafter"/>
</dbReference>
<evidence type="ECO:0000256" key="1">
    <source>
        <dbReference type="ARBA" id="ARBA00004477"/>
    </source>
</evidence>
<dbReference type="EMBL" id="FQ790318">
    <property type="protein sequence ID" value="CCD34859.1"/>
    <property type="molecule type" value="Genomic_DNA"/>
</dbReference>
<sequence length="764" mass="87202">MPLYSPPFEPFGNSLAAGSLSLILLFWDTGESCLLRLSTQARSSNPNSNNLLSSWNTPSLSLQLVEMVRIASTTTSPSMTMSLPSDPTNPAQDSLDEQSRENGFDNSTSKQTPISPNRPKHSQSLKKALETVARNQRESSEVSESDSLEDYDTLKPDPMAIITRGKGGSLDTDMESPQIPQTVYAELKVQSPQSRHGTRRRKSIPVTLNKLQKNGQGIYTFEADDDELRDLLKGTVAHYAQDIASGEPKKRTKFSDLVFTKKFTAFDRHNNIIADSPFHGFFTLGWLAFVVFVLQLAFANWRVYGNILGTNEIMEMMFHRDVIVLGLSDGVMCFSTGFGLVLQKLIHRGYIDWNREGWIIQSAWELLYLSAVISWTLFREWPWTHTVFFVLHGIVMLMKQHSYAFYNGHLSEQYKTRSKLQRKLKQLDDISPIQTPSATTPAASSLSTSYLDARPTSNDIYQRVSDRRRSIVESATDQVAAAIDSGEPLDVDQVQTFARILKWEIDFLGKELEGKCTTTKNQYPNNLSLFNHYEYIVLPTLVYELEYPRSDDIDWYNVAEKSIATAGLLIVMNLISQTYIYPIVVKTIEMKESNLTSIERLRYFPGIVSDLAFPFLAEYILTWYVIWECILNLLAELTCYADRGFYEAWWNSVSWDQFARDWNRPVHNFLLRHVYHSSISSLRVDKKTATLITFFLSACVHELVMWCIFKKLRGYLLVLQMCQIPLTIMSQTKWMKGKKTLGNVLFWIGIFTGPSLLCSLYLVI</sequence>
<evidence type="ECO:0000256" key="12">
    <source>
        <dbReference type="SAM" id="Phobius"/>
    </source>
</evidence>
<feature type="region of interest" description="Disordered" evidence="11">
    <location>
        <begin position="75"/>
        <end position="160"/>
    </location>
</feature>
<dbReference type="OrthoDB" id="10039049at2759"/>
<keyword evidence="7 12" id="KW-0472">Membrane</keyword>
<name>G2YCN0_BOTF4</name>
<comment type="similarity">
    <text evidence="2">Belongs to the membrane-bound acyltransferase family. Sterol o-acyltransferase subfamily.</text>
</comment>
<evidence type="ECO:0000256" key="5">
    <source>
        <dbReference type="ARBA" id="ARBA00022824"/>
    </source>
</evidence>
<dbReference type="InterPro" id="IPR014371">
    <property type="entry name" value="Oat_ACAT_DAG_ARE"/>
</dbReference>
<keyword evidence="8" id="KW-0012">Acyltransferase</keyword>
<keyword evidence="4 12" id="KW-0812">Transmembrane</keyword>
<keyword evidence="5" id="KW-0256">Endoplasmic reticulum</keyword>
<feature type="compositionally biased region" description="Low complexity" evidence="11">
    <location>
        <begin position="75"/>
        <end position="88"/>
    </location>
</feature>
<protein>
    <recommendedName>
        <fullName evidence="15">O-acyltransferase</fullName>
    </recommendedName>
</protein>
<dbReference type="Proteomes" id="UP000008177">
    <property type="component" value="Unplaced contigs"/>
</dbReference>
<keyword evidence="6 12" id="KW-1133">Transmembrane helix</keyword>
<dbReference type="GO" id="GO:0034737">
    <property type="term" value="F:ergosterol O-acyltransferase activity"/>
    <property type="evidence" value="ECO:0007669"/>
    <property type="project" value="TreeGrafter"/>
</dbReference>
<dbReference type="AlphaFoldDB" id="G2YCN0"/>
<dbReference type="eggNOG" id="KOG0380">
    <property type="taxonomic scope" value="Eukaryota"/>
</dbReference>
<dbReference type="InterPro" id="IPR004299">
    <property type="entry name" value="MBOAT_fam"/>
</dbReference>
<feature type="transmembrane region" description="Helical" evidence="12">
    <location>
        <begin position="744"/>
        <end position="763"/>
    </location>
</feature>
<dbReference type="FunCoup" id="G2YCN0">
    <property type="interactions" value="226"/>
</dbReference>